<comment type="caution">
    <text evidence="1">The sequence shown here is derived from an EMBL/GenBank/DDBJ whole genome shotgun (WGS) entry which is preliminary data.</text>
</comment>
<dbReference type="Proteomes" id="UP000478052">
    <property type="component" value="Unassembled WGS sequence"/>
</dbReference>
<dbReference type="PANTHER" id="PTHR47027:SF29">
    <property type="entry name" value="C2H2-TYPE DOMAIN-CONTAINING PROTEIN"/>
    <property type="match status" value="1"/>
</dbReference>
<name>A0A6G0VTV9_APHCR</name>
<reference evidence="1 2" key="1">
    <citation type="submission" date="2019-08" db="EMBL/GenBank/DDBJ databases">
        <title>Whole genome of Aphis craccivora.</title>
        <authorList>
            <person name="Voronova N.V."/>
            <person name="Shulinski R.S."/>
            <person name="Bandarenka Y.V."/>
            <person name="Zhorov D.G."/>
            <person name="Warner D."/>
        </authorList>
    </citation>
    <scope>NUCLEOTIDE SEQUENCE [LARGE SCALE GENOMIC DNA]</scope>
    <source>
        <strain evidence="1">180601</strain>
        <tissue evidence="1">Whole Body</tissue>
    </source>
</reference>
<gene>
    <name evidence="1" type="ORF">FWK35_00033323</name>
</gene>
<organism evidence="1 2">
    <name type="scientific">Aphis craccivora</name>
    <name type="common">Cowpea aphid</name>
    <dbReference type="NCBI Taxonomy" id="307492"/>
    <lineage>
        <taxon>Eukaryota</taxon>
        <taxon>Metazoa</taxon>
        <taxon>Ecdysozoa</taxon>
        <taxon>Arthropoda</taxon>
        <taxon>Hexapoda</taxon>
        <taxon>Insecta</taxon>
        <taxon>Pterygota</taxon>
        <taxon>Neoptera</taxon>
        <taxon>Paraneoptera</taxon>
        <taxon>Hemiptera</taxon>
        <taxon>Sternorrhyncha</taxon>
        <taxon>Aphidomorpha</taxon>
        <taxon>Aphidoidea</taxon>
        <taxon>Aphididae</taxon>
        <taxon>Aphidini</taxon>
        <taxon>Aphis</taxon>
        <taxon>Aphis</taxon>
    </lineage>
</organism>
<sequence>MVMSRQTTPKNNIKVNGYSFEQVEEFKYLGVNINEKNNMHHEIKLRMCAANRSYYAMKEMFSSKLLSRRTKERLYITYLRPIATYAFETWASTKGDEEKLSSIERKILRKIYGPVYNVNSEIFERRKNDEIQRLFNKPSICQFVCSKRIERAGHVWRAEGCLIWKVMVGNPTGKRPLGRPRQRWLDTVKRDLSKINNTFSIDMATDKNGLG</sequence>
<accession>A0A6G0VTV9</accession>
<dbReference type="AlphaFoldDB" id="A0A6G0VTV9"/>
<evidence type="ECO:0000313" key="2">
    <source>
        <dbReference type="Proteomes" id="UP000478052"/>
    </source>
</evidence>
<protein>
    <recommendedName>
        <fullName evidence="3">Reverse transcriptase domain-containing protein</fullName>
    </recommendedName>
</protein>
<proteinExistence type="predicted"/>
<dbReference type="PANTHER" id="PTHR47027">
    <property type="entry name" value="REVERSE TRANSCRIPTASE DOMAIN-CONTAINING PROTEIN"/>
    <property type="match status" value="1"/>
</dbReference>
<keyword evidence="2" id="KW-1185">Reference proteome</keyword>
<dbReference type="EMBL" id="VUJU01011965">
    <property type="protein sequence ID" value="KAF0709225.1"/>
    <property type="molecule type" value="Genomic_DNA"/>
</dbReference>
<evidence type="ECO:0000313" key="1">
    <source>
        <dbReference type="EMBL" id="KAF0709225.1"/>
    </source>
</evidence>
<evidence type="ECO:0008006" key="3">
    <source>
        <dbReference type="Google" id="ProtNLM"/>
    </source>
</evidence>
<dbReference type="OrthoDB" id="6626863at2759"/>